<accession>A0ABT2AQX6</accession>
<reference evidence="3 4" key="1">
    <citation type="submission" date="2022-08" db="EMBL/GenBank/DDBJ databases">
        <title>Reclassification of Massilia species as members of the genera Telluria, Duganella, Pseudoduganella, Mokoshia gen. nov. and Zemynaea gen. nov. using orthogonal and non-orthogonal genome-based approaches.</title>
        <authorList>
            <person name="Bowman J.P."/>
        </authorList>
    </citation>
    <scope>NUCLEOTIDE SEQUENCE [LARGE SCALE GENOMIC DNA]</scope>
    <source>
        <strain evidence="3 4">JCM 31661</strain>
    </source>
</reference>
<evidence type="ECO:0000256" key="2">
    <source>
        <dbReference type="SAM" id="SignalP"/>
    </source>
</evidence>
<name>A0ABT2AQX6_9BURK</name>
<sequence length="151" mass="16114">MKTFTAFTILSLFIVGAGSSAIAEPLEARPLPPGATLACQGAVDDFGDRGRAPFSISWQSFSARQDVSAISSFYEKIFGRSPQLNPHGGLTWKFAGGLIYAIYPVSAGTHWLECLDKRKDIAAVILISKGSEKAAEHTDGVGSDVQARPQQ</sequence>
<protein>
    <recommendedName>
        <fullName evidence="5">Lipoprotein</fullName>
    </recommendedName>
</protein>
<keyword evidence="2" id="KW-0732">Signal</keyword>
<dbReference type="RefSeq" id="WP_258829658.1">
    <property type="nucleotide sequence ID" value="NZ_JANUHA010000017.1"/>
</dbReference>
<feature type="chain" id="PRO_5045287754" description="Lipoprotein" evidence="2">
    <location>
        <begin position="24"/>
        <end position="151"/>
    </location>
</feature>
<evidence type="ECO:0008006" key="5">
    <source>
        <dbReference type="Google" id="ProtNLM"/>
    </source>
</evidence>
<proteinExistence type="predicted"/>
<evidence type="ECO:0000256" key="1">
    <source>
        <dbReference type="SAM" id="MobiDB-lite"/>
    </source>
</evidence>
<feature type="signal peptide" evidence="2">
    <location>
        <begin position="1"/>
        <end position="23"/>
    </location>
</feature>
<organism evidence="3 4">
    <name type="scientific">Massilia agri</name>
    <dbReference type="NCBI Taxonomy" id="1886785"/>
    <lineage>
        <taxon>Bacteria</taxon>
        <taxon>Pseudomonadati</taxon>
        <taxon>Pseudomonadota</taxon>
        <taxon>Betaproteobacteria</taxon>
        <taxon>Burkholderiales</taxon>
        <taxon>Oxalobacteraceae</taxon>
        <taxon>Telluria group</taxon>
        <taxon>Massilia</taxon>
    </lineage>
</organism>
<feature type="region of interest" description="Disordered" evidence="1">
    <location>
        <begin position="132"/>
        <end position="151"/>
    </location>
</feature>
<keyword evidence="4" id="KW-1185">Reference proteome</keyword>
<evidence type="ECO:0000313" key="4">
    <source>
        <dbReference type="Proteomes" id="UP001206572"/>
    </source>
</evidence>
<comment type="caution">
    <text evidence="3">The sequence shown here is derived from an EMBL/GenBank/DDBJ whole genome shotgun (WGS) entry which is preliminary data.</text>
</comment>
<dbReference type="Proteomes" id="UP001206572">
    <property type="component" value="Unassembled WGS sequence"/>
</dbReference>
<gene>
    <name evidence="3" type="ORF">NX780_20105</name>
</gene>
<dbReference type="EMBL" id="JANUHA010000017">
    <property type="protein sequence ID" value="MCS0598649.1"/>
    <property type="molecule type" value="Genomic_DNA"/>
</dbReference>
<evidence type="ECO:0000313" key="3">
    <source>
        <dbReference type="EMBL" id="MCS0598649.1"/>
    </source>
</evidence>